<dbReference type="Proteomes" id="UP001652660">
    <property type="component" value="Chromosome 8c"/>
</dbReference>
<keyword evidence="1" id="KW-0489">Methyltransferase</keyword>
<feature type="domain" description="tRNA/rRNA methyltransferase SpoU type" evidence="3">
    <location>
        <begin position="1695"/>
        <end position="1837"/>
    </location>
</feature>
<dbReference type="Gene3D" id="3.40.1280.10">
    <property type="match status" value="1"/>
</dbReference>
<dbReference type="GO" id="GO:0141100">
    <property type="term" value="F:tRNA (guanine(18)-2'-O)-methyltransferase activity"/>
    <property type="evidence" value="ECO:0007669"/>
    <property type="project" value="UniProtKB-EC"/>
</dbReference>
<dbReference type="SUPFAM" id="SSF75217">
    <property type="entry name" value="alpha/beta knot"/>
    <property type="match status" value="1"/>
</dbReference>
<reference evidence="4" key="1">
    <citation type="journal article" date="2025" name="Foods">
        <title>Unveiling the Microbial Signatures of Arabica Coffee Cherries: Insights into Ripeness Specific Diversity, Functional Traits, and Implications for Quality and Safety.</title>
        <authorList>
            <consortium name="RefSeq"/>
            <person name="Tenea G.N."/>
            <person name="Cifuentes V."/>
            <person name="Reyes P."/>
            <person name="Cevallos-Vallejos M."/>
        </authorList>
    </citation>
    <scope>NUCLEOTIDE SEQUENCE [LARGE SCALE GENOMIC DNA]</scope>
</reference>
<keyword evidence="4" id="KW-1185">Reference proteome</keyword>
<proteinExistence type="predicted"/>
<evidence type="ECO:0000256" key="2">
    <source>
        <dbReference type="ARBA" id="ARBA00022679"/>
    </source>
</evidence>
<dbReference type="InterPro" id="IPR016024">
    <property type="entry name" value="ARM-type_fold"/>
</dbReference>
<dbReference type="PANTHER" id="PTHR12029">
    <property type="entry name" value="RNA METHYLTRANSFERASE"/>
    <property type="match status" value="1"/>
</dbReference>
<keyword evidence="2" id="KW-0808">Transferase</keyword>
<dbReference type="PANTHER" id="PTHR12029:SF11">
    <property type="entry name" value="METHYLTRANSFERASE TARBP1-RELATED"/>
    <property type="match status" value="1"/>
</dbReference>
<dbReference type="Pfam" id="PF00588">
    <property type="entry name" value="SpoU_methylase"/>
    <property type="match status" value="1"/>
</dbReference>
<accession>A0A6P6U4Z1</accession>
<dbReference type="CDD" id="cd18091">
    <property type="entry name" value="SpoU-like_TRM3-like"/>
    <property type="match status" value="1"/>
</dbReference>
<dbReference type="RefSeq" id="XP_027085112.2">
    <property type="nucleotide sequence ID" value="XM_027229311.2"/>
</dbReference>
<evidence type="ECO:0000259" key="3">
    <source>
        <dbReference type="Pfam" id="PF00588"/>
    </source>
</evidence>
<evidence type="ECO:0000313" key="5">
    <source>
        <dbReference type="RefSeq" id="XP_027085112.2"/>
    </source>
</evidence>
<protein>
    <submittedName>
        <fullName evidence="5">Uncharacterized protein isoform X1</fullName>
    </submittedName>
</protein>
<dbReference type="GO" id="GO:0030488">
    <property type="term" value="P:tRNA methylation"/>
    <property type="evidence" value="ECO:0007669"/>
    <property type="project" value="InterPro"/>
</dbReference>
<dbReference type="InterPro" id="IPR001537">
    <property type="entry name" value="SpoU_MeTrfase"/>
</dbReference>
<evidence type="ECO:0000256" key="1">
    <source>
        <dbReference type="ARBA" id="ARBA00022603"/>
    </source>
</evidence>
<dbReference type="InterPro" id="IPR045330">
    <property type="entry name" value="TRM3/TARBP1"/>
</dbReference>
<dbReference type="GO" id="GO:0003723">
    <property type="term" value="F:RNA binding"/>
    <property type="evidence" value="ECO:0007669"/>
    <property type="project" value="UniProtKB-KW"/>
</dbReference>
<dbReference type="InterPro" id="IPR044748">
    <property type="entry name" value="Trm3/TARBP1_C"/>
</dbReference>
<reference evidence="5" key="2">
    <citation type="submission" date="2025-08" db="UniProtKB">
        <authorList>
            <consortium name="RefSeq"/>
        </authorList>
    </citation>
    <scope>IDENTIFICATION</scope>
    <source>
        <tissue evidence="5">Leaves</tissue>
    </source>
</reference>
<dbReference type="SUPFAM" id="SSF48371">
    <property type="entry name" value="ARM repeat"/>
    <property type="match status" value="1"/>
</dbReference>
<evidence type="ECO:0000313" key="4">
    <source>
        <dbReference type="Proteomes" id="UP001652660"/>
    </source>
</evidence>
<sequence length="1846" mass="209372">MDPILNSLLSSFRRVPPAAIPAMLDCILASMSSSPSSLFASLLNEFPNITKDRMVGSNERDAERDYCIVSYVAALCHLLKRSGSITSEIELFVCRILIPLLKLARSSHLDIFNEVASMFFDAVLEMNSWHAVEATLVPFLFRLIGLSMGMIQSQESAMFEWSSCPILQDSDDHQPRLHCFQQCSDKPTNELNRDLIQSQFDYFPLPISCYILALTLDASLQCKHVVDCTCSLQVFAKKLIWDLCNLTFQMLLHSVEHRSFALSILLPSILRVLASHCAFEVSSGVKSHILTRKHLLEEIWKCCKKLFSMGLSERTDAYTILSLSLSTGAFNRRTKDGNVIVTRETFDLTVDNDFWDEIKRGLVDKETLTRKQSLHVLKSILNLRAESCQYPGLSHTITDRKSLDLCGMTKRERWAEEEAKSLGVGKLYNLNDHHLDNRQRWEAFILLYEMLEEYGTHLVEAAWHHQMNLLLQSSLSLENSVSSHGGDFRQNWMENLEEIYEWLAVLWERGFCHDNPQVRCLIMQSFLGVPWKDYGSNVRLVPEEFILGPLMQGLNDPVHHQDFGLKRVYSSCTIDAAASFLCQYCFYLDPRKQIKFLIDLASTAKKHSFGRPGLMCLVECIASAACGVEQHNNPRVAGFNDASLNMIQVKSGQGSSWKDDKVDLLDFLRYIIESSKQHFNANYRLQVCERMLDAATSVMAAVDIPLEILLHFISNLPREFTDFGGPLRFKIQKWLIKSDDKHYTASCRIPNLELLTALDGFPKKFTYSYPVEARFTFDDADIDKWEYEAKRWVRVIFLLSKQENLETLFTFLRDHGKNVCKQQNLLEWVPVKYLILVSSLVQELQINQDRTVEGPIRERIKANIHLPGTAAYTDFLVESSFLQKFAKCFLLILEELISFAKSSCSIFWSNQVEYDCILPSSIRGRLGGPSLRRLSSSIATSVLQAIISLKSVASISRWCAQFTPATSLNSALTFLWSFCWKIITTPSGRSETEAEIRLGSYEALAHILKELVSVFSPLSFDVVVDDGKSCVSEADDRPTLDTLVQTFLQCVNNLIETGNLVRTRRAILINWKWICIECLLLIPKYVLEKGVYLRSCNIFLSDVTANWIFSDLVDSLENAGEVSVLPLLRSVRLIMELFASDRKGLVVTSSDGMNTRMMWDLVKSSWILHVSCNKRRVAPIAALLSSVLHYSVFGDECMHEIDGAPGPFKWFIEKILEEGTKSPRTIRLAALHLTGLLLANPMTIKYYLRELKLLTLYGSVAFDEDFEAELTENQDAKSEVSMLAQSPDPELTEEFINTELYARVSVAVLFYKLADMADMVGFCNGGRNSLAALASGKIFLLELLQSVLNDKDLAKELYKKHSSIHRRKIRAWQMICILSRFVYEDIAEEVMCSLHKALQRNNLPSVRQYQETFAIHIYLKFPSLVGQQLVPQLHNYDVRPQALSSYVFIAANVILHAGEEYQSGHLDELLPPTMPLLTSHHHTLRGFTQLLVYQVLHKLLPGIDAGPSIVMPLEKRCLEDLKSYLTENPDCARLRASMEGYLDAFDPKSSVTPAGIFASRVEEQEFECVPKTLMDQVTCFLNDTRDELRCSMARDAAVIKYEGLPSGDYSNSPKEAKNSNQEQPSFHLQEDVSLDFQKKFTLSDQETQTTAVFSIDNSKSLKLLAAIEKEDELLDQLLHSRNLAMQKLKARRQQFILVASLVDRIPNLAGLARTCEVFRAAGLAIADKNILSDKQFQLISVTAEKWVPIIEVPVSSMKNFLEKKKKEGFAILGLEQTANSKPLDHYAFPKRTVLVLGREKEGIPAEIIHVLDACIEIPQMGVIRSLNVHVSGAIALWEYTRQQRSH</sequence>
<dbReference type="InterPro" id="IPR029028">
    <property type="entry name" value="Alpha/beta_knot_MTases"/>
</dbReference>
<dbReference type="OrthoDB" id="241340at2759"/>
<dbReference type="GeneID" id="113707145"/>
<organism evidence="4 5">
    <name type="scientific">Coffea arabica</name>
    <name type="common">Arabian coffee</name>
    <dbReference type="NCBI Taxonomy" id="13443"/>
    <lineage>
        <taxon>Eukaryota</taxon>
        <taxon>Viridiplantae</taxon>
        <taxon>Streptophyta</taxon>
        <taxon>Embryophyta</taxon>
        <taxon>Tracheophyta</taxon>
        <taxon>Spermatophyta</taxon>
        <taxon>Magnoliopsida</taxon>
        <taxon>eudicotyledons</taxon>
        <taxon>Gunneridae</taxon>
        <taxon>Pentapetalae</taxon>
        <taxon>asterids</taxon>
        <taxon>lamiids</taxon>
        <taxon>Gentianales</taxon>
        <taxon>Rubiaceae</taxon>
        <taxon>Ixoroideae</taxon>
        <taxon>Gardenieae complex</taxon>
        <taxon>Bertiereae - Coffeeae clade</taxon>
        <taxon>Coffeeae</taxon>
        <taxon>Coffea</taxon>
    </lineage>
</organism>
<dbReference type="InterPro" id="IPR029026">
    <property type="entry name" value="tRNA_m1G_MTases_N"/>
</dbReference>
<name>A0A6P6U4Z1_COFAR</name>
<gene>
    <name evidence="5" type="primary">LOC113707145</name>
</gene>